<proteinExistence type="predicted"/>
<gene>
    <name evidence="3" type="ORF">H4Q32_016913</name>
</gene>
<organism evidence="3 4">
    <name type="scientific">Labeo rohita</name>
    <name type="common">Indian major carp</name>
    <name type="synonym">Cyprinus rohita</name>
    <dbReference type="NCBI Taxonomy" id="84645"/>
    <lineage>
        <taxon>Eukaryota</taxon>
        <taxon>Metazoa</taxon>
        <taxon>Chordata</taxon>
        <taxon>Craniata</taxon>
        <taxon>Vertebrata</taxon>
        <taxon>Euteleostomi</taxon>
        <taxon>Actinopterygii</taxon>
        <taxon>Neopterygii</taxon>
        <taxon>Teleostei</taxon>
        <taxon>Ostariophysi</taxon>
        <taxon>Cypriniformes</taxon>
        <taxon>Cyprinidae</taxon>
        <taxon>Labeoninae</taxon>
        <taxon>Labeonini</taxon>
        <taxon>Labeo</taxon>
    </lineage>
</organism>
<dbReference type="InterPro" id="IPR011992">
    <property type="entry name" value="EF-hand-dom_pair"/>
</dbReference>
<feature type="compositionally biased region" description="Low complexity" evidence="1">
    <location>
        <begin position="23"/>
        <end position="64"/>
    </location>
</feature>
<comment type="caution">
    <text evidence="3">The sequence shown here is derived from an EMBL/GenBank/DDBJ whole genome shotgun (WGS) entry which is preliminary data.</text>
</comment>
<reference evidence="3 4" key="1">
    <citation type="submission" date="2022-01" db="EMBL/GenBank/DDBJ databases">
        <title>A high-quality chromosome-level genome assembly of rohu carp, Labeo rohita.</title>
        <authorList>
            <person name="Arick M.A. II"/>
            <person name="Hsu C.-Y."/>
            <person name="Magbanua Z."/>
            <person name="Pechanova O."/>
            <person name="Grover C."/>
            <person name="Miller E."/>
            <person name="Thrash A."/>
            <person name="Ezzel L."/>
            <person name="Alam S."/>
            <person name="Benzie J."/>
            <person name="Hamilton M."/>
            <person name="Karsi A."/>
            <person name="Lawrence M.L."/>
            <person name="Peterson D.G."/>
        </authorList>
    </citation>
    <scope>NUCLEOTIDE SEQUENCE [LARGE SCALE GENOMIC DNA]</scope>
    <source>
        <strain evidence="4">BAU-BD-2019</strain>
        <tissue evidence="3">Blood</tissue>
    </source>
</reference>
<evidence type="ECO:0000313" key="4">
    <source>
        <dbReference type="Proteomes" id="UP000830375"/>
    </source>
</evidence>
<dbReference type="SUPFAM" id="SSF47473">
    <property type="entry name" value="EF-hand"/>
    <property type="match status" value="1"/>
</dbReference>
<dbReference type="InterPro" id="IPR050230">
    <property type="entry name" value="CALM/Myosin/TropC-like"/>
</dbReference>
<accession>A0ABQ8M988</accession>
<protein>
    <submittedName>
        <fullName evidence="3">Myosin light chain 1, cardiac muscle</fullName>
    </submittedName>
</protein>
<dbReference type="PANTHER" id="PTHR23048:SF50">
    <property type="entry name" value="MYOSIN LIGHT CHAIN 4-RELATED"/>
    <property type="match status" value="1"/>
</dbReference>
<dbReference type="CDD" id="cd00051">
    <property type="entry name" value="EFh"/>
    <property type="match status" value="1"/>
</dbReference>
<feature type="domain" description="EF-hand" evidence="2">
    <location>
        <begin position="138"/>
        <end position="173"/>
    </location>
</feature>
<dbReference type="Gene3D" id="1.10.238.10">
    <property type="entry name" value="EF-hand"/>
    <property type="match status" value="2"/>
</dbReference>
<sequence length="254" mass="27356">MASQKPVSKKEGKAAPAPKDEPASGAAGPTAAALEKAAPEKASPAPGPAPVAAAPEPASSPNPAFKYDPGAASNLSTQQLEEFKEAFMLFAKAPSGETKISLAQCGDVMRALEMESKLIDFETFLPMFQQVSKSTERGTFEDFVEGLRVFDKEGNGTVMGAELRHVLATLGERLSEGEVDQLLAGQEDTNGCINYEGKNSYSRLPSTDKNNDIKFLIEINLDVLYPSFYKTRHGWLSDLIWYSSSLIRMSAVVS</sequence>
<dbReference type="PROSITE" id="PS50222">
    <property type="entry name" value="EF_HAND_2"/>
    <property type="match status" value="1"/>
</dbReference>
<feature type="region of interest" description="Disordered" evidence="1">
    <location>
        <begin position="1"/>
        <end position="71"/>
    </location>
</feature>
<evidence type="ECO:0000313" key="3">
    <source>
        <dbReference type="EMBL" id="KAI2658781.1"/>
    </source>
</evidence>
<keyword evidence="4" id="KW-1185">Reference proteome</keyword>
<evidence type="ECO:0000259" key="2">
    <source>
        <dbReference type="PROSITE" id="PS50222"/>
    </source>
</evidence>
<dbReference type="PANTHER" id="PTHR23048">
    <property type="entry name" value="MYOSIN LIGHT CHAIN 1, 3"/>
    <property type="match status" value="1"/>
</dbReference>
<dbReference type="EMBL" id="JACTAM010000012">
    <property type="protein sequence ID" value="KAI2658781.1"/>
    <property type="molecule type" value="Genomic_DNA"/>
</dbReference>
<dbReference type="Proteomes" id="UP000830375">
    <property type="component" value="Unassembled WGS sequence"/>
</dbReference>
<dbReference type="InterPro" id="IPR002048">
    <property type="entry name" value="EF_hand_dom"/>
</dbReference>
<evidence type="ECO:0000256" key="1">
    <source>
        <dbReference type="SAM" id="MobiDB-lite"/>
    </source>
</evidence>
<name>A0ABQ8M988_LABRO</name>
<feature type="compositionally biased region" description="Basic and acidic residues" evidence="1">
    <location>
        <begin position="8"/>
        <end position="22"/>
    </location>
</feature>